<dbReference type="InterPro" id="IPR001647">
    <property type="entry name" value="HTH_TetR"/>
</dbReference>
<evidence type="ECO:0000313" key="4">
    <source>
        <dbReference type="EMBL" id="MFD2468972.1"/>
    </source>
</evidence>
<dbReference type="PANTHER" id="PTHR37943:SF1">
    <property type="entry name" value="PROTEIN VES"/>
    <property type="match status" value="1"/>
</dbReference>
<dbReference type="PANTHER" id="PTHR37943">
    <property type="entry name" value="PROTEIN VES"/>
    <property type="match status" value="1"/>
</dbReference>
<accession>A0ABW5H6R4</accession>
<evidence type="ECO:0000259" key="3">
    <source>
        <dbReference type="PROSITE" id="PS50977"/>
    </source>
</evidence>
<gene>
    <name evidence="4" type="ORF">ACFSVL_16405</name>
</gene>
<dbReference type="SUPFAM" id="SSF51182">
    <property type="entry name" value="RmlC-like cupins"/>
    <property type="match status" value="1"/>
</dbReference>
<dbReference type="PROSITE" id="PS50977">
    <property type="entry name" value="HTH_TETR_2"/>
    <property type="match status" value="1"/>
</dbReference>
<dbReference type="Proteomes" id="UP001597483">
    <property type="component" value="Unassembled WGS sequence"/>
</dbReference>
<name>A0ABW5H6R4_9PSEU</name>
<proteinExistence type="predicted"/>
<dbReference type="InterPro" id="IPR014710">
    <property type="entry name" value="RmlC-like_jellyroll"/>
</dbReference>
<reference evidence="5" key="1">
    <citation type="journal article" date="2019" name="Int. J. Syst. Evol. Microbiol.">
        <title>The Global Catalogue of Microorganisms (GCM) 10K type strain sequencing project: providing services to taxonomists for standard genome sequencing and annotation.</title>
        <authorList>
            <consortium name="The Broad Institute Genomics Platform"/>
            <consortium name="The Broad Institute Genome Sequencing Center for Infectious Disease"/>
            <person name="Wu L."/>
            <person name="Ma J."/>
        </authorList>
    </citation>
    <scope>NUCLEOTIDE SEQUENCE [LARGE SCALE GENOMIC DNA]</scope>
    <source>
        <strain evidence="5">CGMCC 4.7641</strain>
    </source>
</reference>
<evidence type="ECO:0000256" key="2">
    <source>
        <dbReference type="PROSITE-ProRule" id="PRU00335"/>
    </source>
</evidence>
<feature type="DNA-binding region" description="H-T-H motif" evidence="2">
    <location>
        <begin position="33"/>
        <end position="52"/>
    </location>
</feature>
<dbReference type="Pfam" id="PF00440">
    <property type="entry name" value="TetR_N"/>
    <property type="match status" value="1"/>
</dbReference>
<comment type="caution">
    <text evidence="4">The sequence shown here is derived from an EMBL/GenBank/DDBJ whole genome shotgun (WGS) entry which is preliminary data.</text>
</comment>
<sequence length="341" mass="36753">MPRVSQQYKDDQRGEILAAARRCFLRDGFHRTSMQDVFAEAGKSAGAVYRYFPKKEDMIVAVAAQNLDDVAGVLRAVLARGTGEHGVGEVMAELLEAVLDLHRDRQLAGMAVQVWAEAQRNPQLADRLTAATVEMSAEIAALVRGREDADALAQVILSLLPGFLFNLALSGPDAVAGFPDAVRALFPAASRPSDLFVPSDVTPVPWRNGAGTTRELAAETGPDGETCWRISVADLLEDAPFSAFPGMDRLFTALGPLRLTVNGEPTDLARGDQLRFAGEDEVTVSLDQPTQALNVMTQRGRYRAEVVLRTPDSRRTADSTATVDLGEQVADIVLQDGKPLA</sequence>
<feature type="domain" description="HTH tetR-type" evidence="3">
    <location>
        <begin position="10"/>
        <end position="70"/>
    </location>
</feature>
<evidence type="ECO:0000313" key="5">
    <source>
        <dbReference type="Proteomes" id="UP001597483"/>
    </source>
</evidence>
<dbReference type="InterPro" id="IPR036271">
    <property type="entry name" value="Tet_transcr_reg_TetR-rel_C_sf"/>
</dbReference>
<dbReference type="InterPro" id="IPR010282">
    <property type="entry name" value="Uncharacterised_HutD/Ves"/>
</dbReference>
<dbReference type="RefSeq" id="WP_378304989.1">
    <property type="nucleotide sequence ID" value="NZ_JBHUKS010000011.1"/>
</dbReference>
<dbReference type="Gene3D" id="1.10.357.10">
    <property type="entry name" value="Tetracycline Repressor, domain 2"/>
    <property type="match status" value="1"/>
</dbReference>
<dbReference type="Gene3D" id="2.60.120.10">
    <property type="entry name" value="Jelly Rolls"/>
    <property type="match status" value="1"/>
</dbReference>
<dbReference type="Pfam" id="PF17940">
    <property type="entry name" value="TetR_C_31"/>
    <property type="match status" value="1"/>
</dbReference>
<dbReference type="InterPro" id="IPR041583">
    <property type="entry name" value="TetR_C_31"/>
</dbReference>
<protein>
    <submittedName>
        <fullName evidence="4">HutD family protein</fullName>
    </submittedName>
</protein>
<dbReference type="PRINTS" id="PR00455">
    <property type="entry name" value="HTHTETR"/>
</dbReference>
<dbReference type="Pfam" id="PF05962">
    <property type="entry name" value="HutD"/>
    <property type="match status" value="1"/>
</dbReference>
<dbReference type="InterPro" id="IPR009057">
    <property type="entry name" value="Homeodomain-like_sf"/>
</dbReference>
<organism evidence="4 5">
    <name type="scientific">Amycolatopsis silviterrae</name>
    <dbReference type="NCBI Taxonomy" id="1656914"/>
    <lineage>
        <taxon>Bacteria</taxon>
        <taxon>Bacillati</taxon>
        <taxon>Actinomycetota</taxon>
        <taxon>Actinomycetes</taxon>
        <taxon>Pseudonocardiales</taxon>
        <taxon>Pseudonocardiaceae</taxon>
        <taxon>Amycolatopsis</taxon>
    </lineage>
</organism>
<evidence type="ECO:0000256" key="1">
    <source>
        <dbReference type="ARBA" id="ARBA00023125"/>
    </source>
</evidence>
<dbReference type="SUPFAM" id="SSF48498">
    <property type="entry name" value="Tetracyclin repressor-like, C-terminal domain"/>
    <property type="match status" value="1"/>
</dbReference>
<dbReference type="SUPFAM" id="SSF46689">
    <property type="entry name" value="Homeodomain-like"/>
    <property type="match status" value="1"/>
</dbReference>
<dbReference type="InterPro" id="IPR011051">
    <property type="entry name" value="RmlC_Cupin_sf"/>
</dbReference>
<dbReference type="EMBL" id="JBHUKS010000011">
    <property type="protein sequence ID" value="MFD2468972.1"/>
    <property type="molecule type" value="Genomic_DNA"/>
</dbReference>
<keyword evidence="1 2" id="KW-0238">DNA-binding</keyword>
<keyword evidence="5" id="KW-1185">Reference proteome</keyword>